<dbReference type="EMBL" id="QJTJ01000008">
    <property type="protein sequence ID" value="PYF06585.1"/>
    <property type="molecule type" value="Genomic_DNA"/>
</dbReference>
<evidence type="ECO:0000313" key="2">
    <source>
        <dbReference type="EMBL" id="PYF06585.1"/>
    </source>
</evidence>
<name>A0A318TX57_9BACL</name>
<keyword evidence="1" id="KW-0472">Membrane</keyword>
<accession>A0A318TX57</accession>
<keyword evidence="1" id="KW-0812">Transmembrane</keyword>
<evidence type="ECO:0000256" key="1">
    <source>
        <dbReference type="SAM" id="Phobius"/>
    </source>
</evidence>
<proteinExistence type="predicted"/>
<evidence type="ECO:0000313" key="3">
    <source>
        <dbReference type="Proteomes" id="UP000247416"/>
    </source>
</evidence>
<keyword evidence="1" id="KW-1133">Transmembrane helix</keyword>
<feature type="transmembrane region" description="Helical" evidence="1">
    <location>
        <begin position="26"/>
        <end position="48"/>
    </location>
</feature>
<comment type="caution">
    <text evidence="2">The sequence shown here is derived from an EMBL/GenBank/DDBJ whole genome shotgun (WGS) entry which is preliminary data.</text>
</comment>
<dbReference type="Proteomes" id="UP000247416">
    <property type="component" value="Unassembled WGS sequence"/>
</dbReference>
<dbReference type="InterPro" id="IPR009343">
    <property type="entry name" value="DUF1002"/>
</dbReference>
<dbReference type="Pfam" id="PF06207">
    <property type="entry name" value="DUF1002"/>
    <property type="match status" value="1"/>
</dbReference>
<gene>
    <name evidence="2" type="ORF">BJ095_1086</name>
</gene>
<organism evidence="2 3">
    <name type="scientific">Ureibacillus chungkukjangi</name>
    <dbReference type="NCBI Taxonomy" id="1202712"/>
    <lineage>
        <taxon>Bacteria</taxon>
        <taxon>Bacillati</taxon>
        <taxon>Bacillota</taxon>
        <taxon>Bacilli</taxon>
        <taxon>Bacillales</taxon>
        <taxon>Caryophanaceae</taxon>
        <taxon>Ureibacillus</taxon>
    </lineage>
</organism>
<dbReference type="AlphaFoldDB" id="A0A318TX57"/>
<keyword evidence="3" id="KW-1185">Reference proteome</keyword>
<sequence length="325" mass="35986">MEPFTFFYVLIVEKHKKGMLGMKQKYLSIITAWLFIVSIIMPMSALAADNNSQNAINEKLGVPIVVYGANLSEEEKAVVKDALQVDKDPEVDEITVSGEDLVKYISASNPSSRMYSSAKITREEKGKGLIISIVTPDNITQVTSEMYANAMLTAGIEDATVEIAAPKAVTGHSALVGIYKAYEVKTGETLDTERTDVANEELSVATQIAENANISDEQIAELLTGIKQQIAELNPATKEEVEQIVVDQLAKLNIELSEQDRQILVDLMNRISQLDIDFSKLSDQLSDLATTFQDKYGELLQDEGFWNGVKDFFNKLIDTVSSWFK</sequence>
<protein>
    <submittedName>
        <fullName evidence="2">Uncharacterized protein YpuA (DUF1002 family)</fullName>
    </submittedName>
</protein>
<reference evidence="2 3" key="1">
    <citation type="submission" date="2018-06" db="EMBL/GenBank/DDBJ databases">
        <title>Genomic Encyclopedia of Archaeal and Bacterial Type Strains, Phase II (KMG-II): from individual species to whole genera.</title>
        <authorList>
            <person name="Goeker M."/>
        </authorList>
    </citation>
    <scope>NUCLEOTIDE SEQUENCE [LARGE SCALE GENOMIC DNA]</scope>
    <source>
        <strain evidence="2 3">KACC 16626</strain>
    </source>
</reference>